<dbReference type="PANTHER" id="PTHR32481:SF0">
    <property type="entry name" value="AMINOPEPTIDASE YPDE-RELATED"/>
    <property type="match status" value="1"/>
</dbReference>
<comment type="similarity">
    <text evidence="1 6">Belongs to the peptidase M42 family.</text>
</comment>
<feature type="active site" description="Proton acceptor" evidence="7">
    <location>
        <position position="209"/>
    </location>
</feature>
<gene>
    <name evidence="9" type="ORF">C8N24_4169</name>
</gene>
<feature type="binding site" evidence="8">
    <location>
        <position position="180"/>
    </location>
    <ligand>
        <name>Zn(2+)</name>
        <dbReference type="ChEBI" id="CHEBI:29105"/>
        <label>1</label>
    </ligand>
</feature>
<proteinExistence type="inferred from homology"/>
<feature type="binding site" evidence="8">
    <location>
        <position position="318"/>
    </location>
    <ligand>
        <name>Zn(2+)</name>
        <dbReference type="ChEBI" id="CHEBI:29105"/>
        <label>2</label>
    </ligand>
</feature>
<dbReference type="OrthoDB" id="9772053at2"/>
<protein>
    <submittedName>
        <fullName evidence="9">Endoglucanase</fullName>
    </submittedName>
</protein>
<evidence type="ECO:0000256" key="2">
    <source>
        <dbReference type="ARBA" id="ARBA00022438"/>
    </source>
</evidence>
<evidence type="ECO:0000256" key="6">
    <source>
        <dbReference type="PIRNR" id="PIRNR001123"/>
    </source>
</evidence>
<evidence type="ECO:0000313" key="9">
    <source>
        <dbReference type="EMBL" id="RKQ86159.1"/>
    </source>
</evidence>
<feature type="binding site" evidence="8">
    <location>
        <position position="180"/>
    </location>
    <ligand>
        <name>Zn(2+)</name>
        <dbReference type="ChEBI" id="CHEBI:29105"/>
        <label>2</label>
    </ligand>
</feature>
<name>A0A660KZQ2_9ACTN</name>
<evidence type="ECO:0000256" key="5">
    <source>
        <dbReference type="ARBA" id="ARBA00022801"/>
    </source>
</evidence>
<evidence type="ECO:0000256" key="4">
    <source>
        <dbReference type="ARBA" id="ARBA00022723"/>
    </source>
</evidence>
<dbReference type="RefSeq" id="WP_121253660.1">
    <property type="nucleotide sequence ID" value="NZ_RBIL01000002.1"/>
</dbReference>
<dbReference type="SUPFAM" id="SSF101821">
    <property type="entry name" value="Aminopeptidase/glucanase lid domain"/>
    <property type="match status" value="1"/>
</dbReference>
<reference evidence="9 10" key="1">
    <citation type="submission" date="2018-10" db="EMBL/GenBank/DDBJ databases">
        <title>Genomic Encyclopedia of Archaeal and Bacterial Type Strains, Phase II (KMG-II): from individual species to whole genera.</title>
        <authorList>
            <person name="Goeker M."/>
        </authorList>
    </citation>
    <scope>NUCLEOTIDE SEQUENCE [LARGE SCALE GENOMIC DNA]</scope>
    <source>
        <strain evidence="9 10">DSM 14954</strain>
    </source>
</reference>
<evidence type="ECO:0000256" key="7">
    <source>
        <dbReference type="PIRSR" id="PIRSR001123-1"/>
    </source>
</evidence>
<keyword evidence="4 8" id="KW-0479">Metal-binding</keyword>
<keyword evidence="2" id="KW-0031">Aminopeptidase</keyword>
<dbReference type="Gene3D" id="3.40.630.10">
    <property type="entry name" value="Zn peptidases"/>
    <property type="match status" value="1"/>
</dbReference>
<keyword evidence="10" id="KW-1185">Reference proteome</keyword>
<dbReference type="PANTHER" id="PTHR32481">
    <property type="entry name" value="AMINOPEPTIDASE"/>
    <property type="match status" value="1"/>
</dbReference>
<evidence type="ECO:0000313" key="10">
    <source>
        <dbReference type="Proteomes" id="UP000278962"/>
    </source>
</evidence>
<comment type="caution">
    <text evidence="9">The sequence shown here is derived from an EMBL/GenBank/DDBJ whole genome shotgun (WGS) entry which is preliminary data.</text>
</comment>
<comment type="cofactor">
    <cofactor evidence="8">
        <name>a divalent metal cation</name>
        <dbReference type="ChEBI" id="CHEBI:60240"/>
    </cofactor>
    <text evidence="8">Binds 2 divalent metal cations per subunit.</text>
</comment>
<dbReference type="Gene3D" id="2.40.30.40">
    <property type="entry name" value="Peptidase M42, domain 2"/>
    <property type="match status" value="1"/>
</dbReference>
<dbReference type="EMBL" id="RBIL01000002">
    <property type="protein sequence ID" value="RKQ86159.1"/>
    <property type="molecule type" value="Genomic_DNA"/>
</dbReference>
<organism evidence="9 10">
    <name type="scientific">Solirubrobacter pauli</name>
    <dbReference type="NCBI Taxonomy" id="166793"/>
    <lineage>
        <taxon>Bacteria</taxon>
        <taxon>Bacillati</taxon>
        <taxon>Actinomycetota</taxon>
        <taxon>Thermoleophilia</taxon>
        <taxon>Solirubrobacterales</taxon>
        <taxon>Solirubrobacteraceae</taxon>
        <taxon>Solirubrobacter</taxon>
    </lineage>
</organism>
<accession>A0A660KZQ2</accession>
<keyword evidence="3" id="KW-0645">Protease</keyword>
<dbReference type="InterPro" id="IPR008007">
    <property type="entry name" value="Peptidase_M42"/>
</dbReference>
<dbReference type="AlphaFoldDB" id="A0A660KZQ2"/>
<dbReference type="SUPFAM" id="SSF53187">
    <property type="entry name" value="Zn-dependent exopeptidases"/>
    <property type="match status" value="1"/>
</dbReference>
<keyword evidence="5" id="KW-0378">Hydrolase</keyword>
<feature type="binding site" evidence="8">
    <location>
        <position position="210"/>
    </location>
    <ligand>
        <name>Zn(2+)</name>
        <dbReference type="ChEBI" id="CHEBI:29105"/>
        <label>2</label>
    </ligand>
</feature>
<evidence type="ECO:0000256" key="8">
    <source>
        <dbReference type="PIRSR" id="PIRSR001123-2"/>
    </source>
</evidence>
<evidence type="ECO:0000256" key="1">
    <source>
        <dbReference type="ARBA" id="ARBA00006272"/>
    </source>
</evidence>
<sequence length="349" mass="37187">MLTSLLAELCAVPAPSGAESELAELLHARWASRCQEVRRDRVGNLVARVGGSGPRVLLQAHMDQVGYVARFVSEEGFVLLDGSQGDRRNGPERRHPVGQPVKLLTREGAWLDGQIVASSGHVLTPEQRDKDKLAYDDFWVELGLGDRDAVLAAGVHVGAPVVFSAPARELGGLFVGPALDNRVGLALMDALIDAEDLACELWLGATVQEENGLHGARALALAERFDAAIALDVGLVGDIPSVAEKEFGTRLGDGPIVVHRDTGIVYDRRLSQHLIALAHERGIPAQDGLFAGYGSDGLAIAETGTPTALLTVGTRYTHTAFETIDPRDLDATADLLRAFLSTPLPDRPA</sequence>
<dbReference type="PIRSF" id="PIRSF001123">
    <property type="entry name" value="PepA_GA"/>
    <property type="match status" value="1"/>
</dbReference>
<dbReference type="GO" id="GO:0006508">
    <property type="term" value="P:proteolysis"/>
    <property type="evidence" value="ECO:0007669"/>
    <property type="project" value="UniProtKB-KW"/>
</dbReference>
<dbReference type="Proteomes" id="UP000278962">
    <property type="component" value="Unassembled WGS sequence"/>
</dbReference>
<dbReference type="Pfam" id="PF05343">
    <property type="entry name" value="Peptidase_M42"/>
    <property type="match status" value="1"/>
</dbReference>
<feature type="binding site" evidence="8">
    <location>
        <position position="232"/>
    </location>
    <ligand>
        <name>Zn(2+)</name>
        <dbReference type="ChEBI" id="CHEBI:29105"/>
        <label>1</label>
    </ligand>
</feature>
<evidence type="ECO:0000256" key="3">
    <source>
        <dbReference type="ARBA" id="ARBA00022670"/>
    </source>
</evidence>
<dbReference type="InterPro" id="IPR051464">
    <property type="entry name" value="Peptidase_M42_aminopept"/>
</dbReference>
<dbReference type="GO" id="GO:0004177">
    <property type="term" value="F:aminopeptidase activity"/>
    <property type="evidence" value="ECO:0007669"/>
    <property type="project" value="UniProtKB-UniRule"/>
</dbReference>
<dbReference type="InterPro" id="IPR023367">
    <property type="entry name" value="Peptidase_M42_dom2"/>
</dbReference>
<dbReference type="GO" id="GO:0046872">
    <property type="term" value="F:metal ion binding"/>
    <property type="evidence" value="ECO:0007669"/>
    <property type="project" value="UniProtKB-UniRule"/>
</dbReference>
<feature type="binding site" evidence="8">
    <location>
        <position position="61"/>
    </location>
    <ligand>
        <name>Zn(2+)</name>
        <dbReference type="ChEBI" id="CHEBI:29105"/>
        <label>1</label>
    </ligand>
</feature>